<dbReference type="GO" id="GO:0015421">
    <property type="term" value="F:ABC-type oligopeptide transporter activity"/>
    <property type="evidence" value="ECO:0007669"/>
    <property type="project" value="TreeGrafter"/>
</dbReference>
<dbReference type="PANTHER" id="PTHR43394:SF27">
    <property type="entry name" value="ATP-DEPENDENT TRANSLOCASE ABCB1-LIKE"/>
    <property type="match status" value="1"/>
</dbReference>
<dbReference type="PANTHER" id="PTHR43394">
    <property type="entry name" value="ATP-DEPENDENT PERMEASE MDL1, MITOCHONDRIAL"/>
    <property type="match status" value="1"/>
</dbReference>
<dbReference type="InterPro" id="IPR003593">
    <property type="entry name" value="AAA+_ATPase"/>
</dbReference>
<dbReference type="GO" id="GO:0090374">
    <property type="term" value="P:oligopeptide export from mitochondrion"/>
    <property type="evidence" value="ECO:0007669"/>
    <property type="project" value="TreeGrafter"/>
</dbReference>
<proteinExistence type="inferred from homology"/>
<dbReference type="SUPFAM" id="SSF52540">
    <property type="entry name" value="P-loop containing nucleoside triphosphate hydrolases"/>
    <property type="match status" value="1"/>
</dbReference>
<dbReference type="AlphaFoldDB" id="A0AAV5TQY9"/>
<dbReference type="GO" id="GO:0005524">
    <property type="term" value="F:ATP binding"/>
    <property type="evidence" value="ECO:0007669"/>
    <property type="project" value="UniProtKB-KW"/>
</dbReference>
<comment type="caution">
    <text evidence="9">The sequence shown here is derived from an EMBL/GenBank/DDBJ whole genome shotgun (WGS) entry which is preliminary data.</text>
</comment>
<evidence type="ECO:0000256" key="5">
    <source>
        <dbReference type="ARBA" id="ARBA00022840"/>
    </source>
</evidence>
<comment type="subcellular location">
    <subcellularLocation>
        <location evidence="1">Membrane</location>
        <topology evidence="1">Multi-pass membrane protein</topology>
    </subcellularLocation>
</comment>
<name>A0AAV5TQY9_9BILA</name>
<keyword evidence="6" id="KW-1133">Transmembrane helix</keyword>
<dbReference type="EMBL" id="BTSX01000004">
    <property type="protein sequence ID" value="GMS96690.1"/>
    <property type="molecule type" value="Genomic_DNA"/>
</dbReference>
<dbReference type="Gene3D" id="3.40.50.300">
    <property type="entry name" value="P-loop containing nucleotide triphosphate hydrolases"/>
    <property type="match status" value="1"/>
</dbReference>
<evidence type="ECO:0000256" key="1">
    <source>
        <dbReference type="ARBA" id="ARBA00004141"/>
    </source>
</evidence>
<keyword evidence="3" id="KW-0812">Transmembrane</keyword>
<evidence type="ECO:0000313" key="10">
    <source>
        <dbReference type="Proteomes" id="UP001432027"/>
    </source>
</evidence>
<dbReference type="SMART" id="SM00382">
    <property type="entry name" value="AAA"/>
    <property type="match status" value="1"/>
</dbReference>
<evidence type="ECO:0000313" key="9">
    <source>
        <dbReference type="EMBL" id="GMS96690.1"/>
    </source>
</evidence>
<accession>A0AAV5TQY9</accession>
<dbReference type="GO" id="GO:0016887">
    <property type="term" value="F:ATP hydrolysis activity"/>
    <property type="evidence" value="ECO:0007669"/>
    <property type="project" value="InterPro"/>
</dbReference>
<dbReference type="FunFam" id="3.40.50.300:FF:005630">
    <property type="entry name" value="ABC transporter, putative"/>
    <property type="match status" value="1"/>
</dbReference>
<evidence type="ECO:0000256" key="7">
    <source>
        <dbReference type="ARBA" id="ARBA00023136"/>
    </source>
</evidence>
<sequence length="171" mass="19090">QVPRIDAYSDRGDRPASVSGRVEFHNVHFRYPTRREAKVLNGFNLIIEPGETVAFVGHSGCGKSTAVGLLTRLYEYERGQVLIDGQDVRSLNLQWLRQHIGIVQQEPIIFNDTVANNLRMGDPDISAEDMERLCRMANAHEFVSRLPKGYESLIGDGGVQLSGGQKQRIAI</sequence>
<feature type="domain" description="AAA+ ATPase" evidence="8">
    <location>
        <begin position="49"/>
        <end position="158"/>
    </location>
</feature>
<dbReference type="Proteomes" id="UP001432027">
    <property type="component" value="Unassembled WGS sequence"/>
</dbReference>
<evidence type="ECO:0000256" key="3">
    <source>
        <dbReference type="ARBA" id="ARBA00022692"/>
    </source>
</evidence>
<feature type="non-terminal residue" evidence="9">
    <location>
        <position position="171"/>
    </location>
</feature>
<evidence type="ECO:0000256" key="2">
    <source>
        <dbReference type="ARBA" id="ARBA00007577"/>
    </source>
</evidence>
<dbReference type="InterPro" id="IPR027417">
    <property type="entry name" value="P-loop_NTPase"/>
</dbReference>
<organism evidence="9 10">
    <name type="scientific">Pristionchus entomophagus</name>
    <dbReference type="NCBI Taxonomy" id="358040"/>
    <lineage>
        <taxon>Eukaryota</taxon>
        <taxon>Metazoa</taxon>
        <taxon>Ecdysozoa</taxon>
        <taxon>Nematoda</taxon>
        <taxon>Chromadorea</taxon>
        <taxon>Rhabditida</taxon>
        <taxon>Rhabditina</taxon>
        <taxon>Diplogasteromorpha</taxon>
        <taxon>Diplogasteroidea</taxon>
        <taxon>Neodiplogasteridae</taxon>
        <taxon>Pristionchus</taxon>
    </lineage>
</organism>
<keyword evidence="4" id="KW-0547">Nucleotide-binding</keyword>
<comment type="similarity">
    <text evidence="2">Belongs to the ABC transporter superfamily. ABCB family. Multidrug resistance exporter (TC 3.A.1.201) subfamily.</text>
</comment>
<keyword evidence="5" id="KW-0067">ATP-binding</keyword>
<dbReference type="GO" id="GO:0005743">
    <property type="term" value="C:mitochondrial inner membrane"/>
    <property type="evidence" value="ECO:0007669"/>
    <property type="project" value="TreeGrafter"/>
</dbReference>
<dbReference type="InterPro" id="IPR003439">
    <property type="entry name" value="ABC_transporter-like_ATP-bd"/>
</dbReference>
<dbReference type="InterPro" id="IPR039421">
    <property type="entry name" value="Type_1_exporter"/>
</dbReference>
<keyword evidence="7" id="KW-0472">Membrane</keyword>
<dbReference type="InterPro" id="IPR036640">
    <property type="entry name" value="ABC1_TM_sf"/>
</dbReference>
<evidence type="ECO:0000256" key="4">
    <source>
        <dbReference type="ARBA" id="ARBA00022741"/>
    </source>
</evidence>
<gene>
    <name evidence="9" type="ORF">PENTCL1PPCAC_18865</name>
</gene>
<keyword evidence="10" id="KW-1185">Reference proteome</keyword>
<evidence type="ECO:0000259" key="8">
    <source>
        <dbReference type="SMART" id="SM00382"/>
    </source>
</evidence>
<dbReference type="Gene3D" id="1.20.1560.10">
    <property type="entry name" value="ABC transporter type 1, transmembrane domain"/>
    <property type="match status" value="1"/>
</dbReference>
<evidence type="ECO:0000256" key="6">
    <source>
        <dbReference type="ARBA" id="ARBA00022989"/>
    </source>
</evidence>
<dbReference type="Pfam" id="PF00005">
    <property type="entry name" value="ABC_tran"/>
    <property type="match status" value="1"/>
</dbReference>
<protein>
    <recommendedName>
        <fullName evidence="8">AAA+ ATPase domain-containing protein</fullName>
    </recommendedName>
</protein>
<feature type="non-terminal residue" evidence="9">
    <location>
        <position position="1"/>
    </location>
</feature>
<reference evidence="9" key="1">
    <citation type="submission" date="2023-10" db="EMBL/GenBank/DDBJ databases">
        <title>Genome assembly of Pristionchus species.</title>
        <authorList>
            <person name="Yoshida K."/>
            <person name="Sommer R.J."/>
        </authorList>
    </citation>
    <scope>NUCLEOTIDE SEQUENCE</scope>
    <source>
        <strain evidence="9">RS0144</strain>
    </source>
</reference>